<dbReference type="AlphaFoldDB" id="A0A2A6LPP4"/>
<dbReference type="Proteomes" id="UP000220353">
    <property type="component" value="Unassembled WGS sequence"/>
</dbReference>
<reference evidence="2 3" key="1">
    <citation type="submission" date="2017-09" db="EMBL/GenBank/DDBJ databases">
        <title>Comparative genomics of rhizobia isolated from Phaseolus vulgaris in China.</title>
        <authorList>
            <person name="Tong W."/>
        </authorList>
    </citation>
    <scope>NUCLEOTIDE SEQUENCE [LARGE SCALE GENOMIC DNA]</scope>
    <source>
        <strain evidence="2 3">PCH1</strain>
    </source>
</reference>
<protein>
    <submittedName>
        <fullName evidence="2">Uncharacterized protein</fullName>
    </submittedName>
</protein>
<evidence type="ECO:0000313" key="3">
    <source>
        <dbReference type="Proteomes" id="UP000220353"/>
    </source>
</evidence>
<feature type="compositionally biased region" description="Basic residues" evidence="1">
    <location>
        <begin position="78"/>
        <end position="94"/>
    </location>
</feature>
<gene>
    <name evidence="2" type="ORF">CO661_30650</name>
</gene>
<evidence type="ECO:0000313" key="2">
    <source>
        <dbReference type="EMBL" id="PDT44182.1"/>
    </source>
</evidence>
<feature type="region of interest" description="Disordered" evidence="1">
    <location>
        <begin position="74"/>
        <end position="94"/>
    </location>
</feature>
<dbReference type="EMBL" id="NWTC01000039">
    <property type="protein sequence ID" value="PDT44182.1"/>
    <property type="molecule type" value="Genomic_DNA"/>
</dbReference>
<proteinExistence type="predicted"/>
<name>A0A2A6LPP4_RHIFR</name>
<evidence type="ECO:0000256" key="1">
    <source>
        <dbReference type="SAM" id="MobiDB-lite"/>
    </source>
</evidence>
<organism evidence="2 3">
    <name type="scientific">Rhizobium fredii</name>
    <name type="common">Sinorhizobium fredii</name>
    <dbReference type="NCBI Taxonomy" id="380"/>
    <lineage>
        <taxon>Bacteria</taxon>
        <taxon>Pseudomonadati</taxon>
        <taxon>Pseudomonadota</taxon>
        <taxon>Alphaproteobacteria</taxon>
        <taxon>Hyphomicrobiales</taxon>
        <taxon>Rhizobiaceae</taxon>
        <taxon>Sinorhizobium/Ensifer group</taxon>
        <taxon>Sinorhizobium</taxon>
    </lineage>
</organism>
<comment type="caution">
    <text evidence="2">The sequence shown here is derived from an EMBL/GenBank/DDBJ whole genome shotgun (WGS) entry which is preliminary data.</text>
</comment>
<sequence>MLRAIMDNSSGRNVLAHALTAGAAAAAAILIGHREGVTESAKAASRKGVKAVGTAGEALQAAFSAAMEVVRDSDLPLKRKRSENHFPRQRAPLH</sequence>
<accession>A0A2A6LPP4</accession>